<dbReference type="Pfam" id="PF03641">
    <property type="entry name" value="Lysine_decarbox"/>
    <property type="match status" value="1"/>
</dbReference>
<dbReference type="EC" id="3.2.2.4" evidence="2"/>
<evidence type="ECO:0000256" key="1">
    <source>
        <dbReference type="ARBA" id="ARBA00000274"/>
    </source>
</evidence>
<dbReference type="SUPFAM" id="SSF102405">
    <property type="entry name" value="MCP/YpsA-like"/>
    <property type="match status" value="1"/>
</dbReference>
<dbReference type="STRING" id="915471.SAMN05216201_12722"/>
<organism evidence="4 5">
    <name type="scientific">Pseudomonas linyingensis</name>
    <dbReference type="NCBI Taxonomy" id="915471"/>
    <lineage>
        <taxon>Bacteria</taxon>
        <taxon>Pseudomonadati</taxon>
        <taxon>Pseudomonadota</taxon>
        <taxon>Gammaproteobacteria</taxon>
        <taxon>Pseudomonadales</taxon>
        <taxon>Pseudomonadaceae</taxon>
        <taxon>Pseudomonas</taxon>
    </lineage>
</organism>
<proteinExistence type="predicted"/>
<dbReference type="PANTHER" id="PTHR43393:SF2">
    <property type="entry name" value="CYTOKININ RIBOSIDE 5'-MONOPHOSPHATE PHOSPHORIBOHYDROLASE"/>
    <property type="match status" value="1"/>
</dbReference>
<dbReference type="EMBL" id="FNZE01000027">
    <property type="protein sequence ID" value="SEJ90460.1"/>
    <property type="molecule type" value="Genomic_DNA"/>
</dbReference>
<protein>
    <recommendedName>
        <fullName evidence="3">AMP nucleosidase</fullName>
        <ecNumber evidence="2">3.2.2.4</ecNumber>
    </recommendedName>
    <alternativeName>
        <fullName evidence="3">AMP nucleosidase</fullName>
    </alternativeName>
</protein>
<accession>A0A1H7CUP3</accession>
<dbReference type="PANTHER" id="PTHR43393">
    <property type="entry name" value="CYTOKININ RIBOSIDE 5'-MONOPHOSPHATE PHOSPHORIBOHYDROLASE"/>
    <property type="match status" value="1"/>
</dbReference>
<dbReference type="GO" id="GO:0005829">
    <property type="term" value="C:cytosol"/>
    <property type="evidence" value="ECO:0007669"/>
    <property type="project" value="TreeGrafter"/>
</dbReference>
<keyword evidence="5" id="KW-1185">Reference proteome</keyword>
<dbReference type="OrthoDB" id="9801098at2"/>
<comment type="catalytic activity">
    <reaction evidence="1">
        <text>AMP + H2O = D-ribose 5-phosphate + adenine</text>
        <dbReference type="Rhea" id="RHEA:20129"/>
        <dbReference type="ChEBI" id="CHEBI:15377"/>
        <dbReference type="ChEBI" id="CHEBI:16708"/>
        <dbReference type="ChEBI" id="CHEBI:78346"/>
        <dbReference type="ChEBI" id="CHEBI:456215"/>
        <dbReference type="EC" id="3.2.2.4"/>
    </reaction>
</comment>
<reference evidence="5" key="1">
    <citation type="submission" date="2016-10" db="EMBL/GenBank/DDBJ databases">
        <authorList>
            <person name="Varghese N."/>
            <person name="Submissions S."/>
        </authorList>
    </citation>
    <scope>NUCLEOTIDE SEQUENCE [LARGE SCALE GENOMIC DNA]</scope>
    <source>
        <strain evidence="5">LMG 25967</strain>
    </source>
</reference>
<dbReference type="Proteomes" id="UP000242930">
    <property type="component" value="Unassembled WGS sequence"/>
</dbReference>
<evidence type="ECO:0000256" key="2">
    <source>
        <dbReference type="ARBA" id="ARBA00011985"/>
    </source>
</evidence>
<name>A0A1H7CUP3_9PSED</name>
<dbReference type="FunFam" id="3.40.50.450:FF:000027">
    <property type="entry name" value="Possible lysine decarboxylase"/>
    <property type="match status" value="1"/>
</dbReference>
<evidence type="ECO:0000313" key="5">
    <source>
        <dbReference type="Proteomes" id="UP000242930"/>
    </source>
</evidence>
<dbReference type="InterPro" id="IPR052341">
    <property type="entry name" value="LOG_family_nucleotidases"/>
</dbReference>
<dbReference type="InterPro" id="IPR031100">
    <property type="entry name" value="LOG_fam"/>
</dbReference>
<evidence type="ECO:0000313" key="4">
    <source>
        <dbReference type="EMBL" id="SEJ90460.1"/>
    </source>
</evidence>
<dbReference type="Gene3D" id="3.40.50.450">
    <property type="match status" value="1"/>
</dbReference>
<gene>
    <name evidence="4" type="ORF">SAMN05216201_12722</name>
</gene>
<sequence>MAYESDDYLSRHFQTSGIDVGLKVDELVGLSVPPGSPNQALYHEMLMTVVRMAEADRNRWDAKIMMQTLREMENAFSMLEQFKRRRKVTVFGSARTAPDHPLYLQARDLGKLLAHHELMTVTGAGGGIMAAAHEGAGLEHSLGLNIALPFEQRANDVVHDTGNLISFHFFFLRKLFFVKEADALVLCPGGFGTLDEALEVLTLIQTGKSPIVPVVLLDVPEGRYWKDALHFMREQLEENGYILPSDMNLLKLVTSAEEAVVEITHFYRNYHSSRWLKGLFAVRMNRPLNARALAYLHDEFADLCQADGFHQQPYCELEQDEPEFRHLIRLAFHFNGRDHGRLRELINFINLPENWQRELPRAE</sequence>
<dbReference type="AlphaFoldDB" id="A0A1H7CUP3"/>
<evidence type="ECO:0000256" key="3">
    <source>
        <dbReference type="ARBA" id="ARBA00031983"/>
    </source>
</evidence>
<dbReference type="RefSeq" id="WP_090313651.1">
    <property type="nucleotide sequence ID" value="NZ_FNZE01000027.1"/>
</dbReference>
<dbReference type="GO" id="GO:0008714">
    <property type="term" value="F:AMP nucleosidase activity"/>
    <property type="evidence" value="ECO:0007669"/>
    <property type="project" value="UniProtKB-EC"/>
</dbReference>